<reference evidence="3" key="1">
    <citation type="journal article" date="2015" name="Nature">
        <title>Complex archaea that bridge the gap between prokaryotes and eukaryotes.</title>
        <authorList>
            <person name="Spang A."/>
            <person name="Saw J.H."/>
            <person name="Jorgensen S.L."/>
            <person name="Zaremba-Niedzwiedzka K."/>
            <person name="Martijn J."/>
            <person name="Lind A.E."/>
            <person name="van Eijk R."/>
            <person name="Schleper C."/>
            <person name="Guy L."/>
            <person name="Ettema T.J."/>
        </authorList>
    </citation>
    <scope>NUCLEOTIDE SEQUENCE</scope>
</reference>
<dbReference type="EMBL" id="LAZR01000756">
    <property type="protein sequence ID" value="KKN58566.1"/>
    <property type="molecule type" value="Genomic_DNA"/>
</dbReference>
<feature type="domain" description="PBP" evidence="2">
    <location>
        <begin position="148"/>
        <end position="340"/>
    </location>
</feature>
<dbReference type="SUPFAM" id="SSF53850">
    <property type="entry name" value="Periplasmic binding protein-like II"/>
    <property type="match status" value="1"/>
</dbReference>
<gene>
    <name evidence="3" type="ORF">LCGC14_0550740</name>
</gene>
<dbReference type="PANTHER" id="PTHR30570:SF1">
    <property type="entry name" value="PHOSPHATE-BINDING PROTEIN PSTS"/>
    <property type="match status" value="1"/>
</dbReference>
<keyword evidence="1" id="KW-0732">Signal</keyword>
<evidence type="ECO:0000313" key="3">
    <source>
        <dbReference type="EMBL" id="KKN58566.1"/>
    </source>
</evidence>
<dbReference type="Gene3D" id="3.40.190.10">
    <property type="entry name" value="Periplasmic binding protein-like II"/>
    <property type="match status" value="2"/>
</dbReference>
<organism evidence="3">
    <name type="scientific">marine sediment metagenome</name>
    <dbReference type="NCBI Taxonomy" id="412755"/>
    <lineage>
        <taxon>unclassified sequences</taxon>
        <taxon>metagenomes</taxon>
        <taxon>ecological metagenomes</taxon>
    </lineage>
</organism>
<name>A0A0F9UBC4_9ZZZZ</name>
<sequence>MFTRQITRVALTGLALAVLLGVFAPGCGDDKQQAKPQQTEPPVDPRLVGLRFTDDELPRLDSSTSARPLIIWIASHLTGRECLWSPIPKMMFVRRSQIFPVALRPDVTAGMYDEASRSESPFKGMANLTDTDFLGTLSLHGTHGSYVQLIEDKADLIIVAREPSKDELTLAKEKNVELDVRAVALDAFVFLRNVENTVTDLTAEQIRDIFRGNITNWKDLDGPDQDIKAFTRNRNSGSQETMVSLVMKGEATIEGRNMMSASMAGPYNSLGSNATGIGYTFYYYNAFISPNEAIKTFAVNGVAPTSKTIADGRYPFVTEVYVVTRKALDPDSNAALLRDWLGTPEGQAVVAESSYVPLP</sequence>
<evidence type="ECO:0000256" key="1">
    <source>
        <dbReference type="ARBA" id="ARBA00022729"/>
    </source>
</evidence>
<proteinExistence type="predicted"/>
<dbReference type="InterPro" id="IPR050811">
    <property type="entry name" value="Phosphate_ABC_transporter"/>
</dbReference>
<dbReference type="Pfam" id="PF12849">
    <property type="entry name" value="PBP_like_2"/>
    <property type="match status" value="1"/>
</dbReference>
<comment type="caution">
    <text evidence="3">The sequence shown here is derived from an EMBL/GenBank/DDBJ whole genome shotgun (WGS) entry which is preliminary data.</text>
</comment>
<protein>
    <recommendedName>
        <fullName evidence="2">PBP domain-containing protein</fullName>
    </recommendedName>
</protein>
<accession>A0A0F9UBC4</accession>
<evidence type="ECO:0000259" key="2">
    <source>
        <dbReference type="Pfam" id="PF12849"/>
    </source>
</evidence>
<dbReference type="PANTHER" id="PTHR30570">
    <property type="entry name" value="PERIPLASMIC PHOSPHATE BINDING COMPONENT OF PHOSPHATE ABC TRANSPORTER"/>
    <property type="match status" value="1"/>
</dbReference>
<dbReference type="AlphaFoldDB" id="A0A0F9UBC4"/>
<dbReference type="InterPro" id="IPR024370">
    <property type="entry name" value="PBP_domain"/>
</dbReference>